<keyword evidence="2" id="KW-0863">Zinc-finger</keyword>
<sequence length="345" mass="39451">MNSSKVPFKDLPPAQEGRAHRIPSGRSQKGSGASALRGAGKKDKKEELKVEREQALEALTCPVCFTSEYEDFQLCKECGFNACKICWDVILVRTRKCPQCRKGITKGALVQNFAVNKIKEDRKIIQSKPDQEMFRYCPYHERNGNHICETCLKFVCVTCMTEGTHLGHEIYDADERPDLQDSIIGAQELCMNLKNCSKYLEEATEEHFRAVENCEGILERYVSNLKAVINSEIDKKAESIKKQISDHRMITFKAQEESTVFQDITRVICDESLDEPDGSKLKEMFYDLLDEGGISDLKKLFLPKSKSISKERVRSYFHLKPPSLSQRKLNTEVKEPLIREILNLK</sequence>
<name>A0AAD1XHP1_EUPCR</name>
<evidence type="ECO:0000256" key="2">
    <source>
        <dbReference type="PROSITE-ProRule" id="PRU00024"/>
    </source>
</evidence>
<dbReference type="CDD" id="cd19756">
    <property type="entry name" value="Bbox2"/>
    <property type="match status" value="1"/>
</dbReference>
<keyword evidence="7" id="KW-1185">Reference proteome</keyword>
<evidence type="ECO:0000259" key="4">
    <source>
        <dbReference type="PROSITE" id="PS50089"/>
    </source>
</evidence>
<accession>A0AAD1XHP1</accession>
<organism evidence="6 7">
    <name type="scientific">Euplotes crassus</name>
    <dbReference type="NCBI Taxonomy" id="5936"/>
    <lineage>
        <taxon>Eukaryota</taxon>
        <taxon>Sar</taxon>
        <taxon>Alveolata</taxon>
        <taxon>Ciliophora</taxon>
        <taxon>Intramacronucleata</taxon>
        <taxon>Spirotrichea</taxon>
        <taxon>Hypotrichia</taxon>
        <taxon>Euplotida</taxon>
        <taxon>Euplotidae</taxon>
        <taxon>Moneuplotes</taxon>
    </lineage>
</organism>
<evidence type="ECO:0000313" key="6">
    <source>
        <dbReference type="EMBL" id="CAI2372898.1"/>
    </source>
</evidence>
<dbReference type="InterPro" id="IPR013083">
    <property type="entry name" value="Znf_RING/FYVE/PHD"/>
</dbReference>
<dbReference type="Proteomes" id="UP001295684">
    <property type="component" value="Unassembled WGS sequence"/>
</dbReference>
<dbReference type="CDD" id="cd16449">
    <property type="entry name" value="RING-HC"/>
    <property type="match status" value="1"/>
</dbReference>
<evidence type="ECO:0000313" key="7">
    <source>
        <dbReference type="Proteomes" id="UP001295684"/>
    </source>
</evidence>
<dbReference type="SMART" id="SM00336">
    <property type="entry name" value="BBOX"/>
    <property type="match status" value="1"/>
</dbReference>
<evidence type="ECO:0000256" key="3">
    <source>
        <dbReference type="SAM" id="MobiDB-lite"/>
    </source>
</evidence>
<proteinExistence type="predicted"/>
<dbReference type="AlphaFoldDB" id="A0AAD1XHP1"/>
<dbReference type="SUPFAM" id="SSF57845">
    <property type="entry name" value="B-box zinc-binding domain"/>
    <property type="match status" value="1"/>
</dbReference>
<dbReference type="PROSITE" id="PS50119">
    <property type="entry name" value="ZF_BBOX"/>
    <property type="match status" value="1"/>
</dbReference>
<protein>
    <submittedName>
        <fullName evidence="6">Uncharacterized protein</fullName>
    </submittedName>
</protein>
<reference evidence="6" key="1">
    <citation type="submission" date="2023-07" db="EMBL/GenBank/DDBJ databases">
        <authorList>
            <consortium name="AG Swart"/>
            <person name="Singh M."/>
            <person name="Singh A."/>
            <person name="Seah K."/>
            <person name="Emmerich C."/>
        </authorList>
    </citation>
    <scope>NUCLEOTIDE SEQUENCE</scope>
    <source>
        <strain evidence="6">DP1</strain>
    </source>
</reference>
<dbReference type="InterPro" id="IPR000315">
    <property type="entry name" value="Znf_B-box"/>
</dbReference>
<feature type="domain" description="RING-type" evidence="4">
    <location>
        <begin position="61"/>
        <end position="101"/>
    </location>
</feature>
<dbReference type="InterPro" id="IPR001841">
    <property type="entry name" value="Znf_RING"/>
</dbReference>
<feature type="region of interest" description="Disordered" evidence="3">
    <location>
        <begin position="1"/>
        <end position="47"/>
    </location>
</feature>
<dbReference type="PROSITE" id="PS50089">
    <property type="entry name" value="ZF_RING_2"/>
    <property type="match status" value="1"/>
</dbReference>
<dbReference type="GO" id="GO:0008270">
    <property type="term" value="F:zinc ion binding"/>
    <property type="evidence" value="ECO:0007669"/>
    <property type="project" value="UniProtKB-KW"/>
</dbReference>
<keyword evidence="1" id="KW-0479">Metal-binding</keyword>
<dbReference type="PANTHER" id="PTHR24103">
    <property type="entry name" value="E3 UBIQUITIN-PROTEIN LIGASE TRIM"/>
    <property type="match status" value="1"/>
</dbReference>
<evidence type="ECO:0000259" key="5">
    <source>
        <dbReference type="PROSITE" id="PS50119"/>
    </source>
</evidence>
<dbReference type="Gene3D" id="3.30.160.60">
    <property type="entry name" value="Classic Zinc Finger"/>
    <property type="match status" value="1"/>
</dbReference>
<gene>
    <name evidence="6" type="ORF">ECRASSUSDP1_LOCUS14234</name>
</gene>
<dbReference type="Pfam" id="PF00643">
    <property type="entry name" value="zf-B_box"/>
    <property type="match status" value="1"/>
</dbReference>
<dbReference type="Gene3D" id="3.30.40.10">
    <property type="entry name" value="Zinc/RING finger domain, C3HC4 (zinc finger)"/>
    <property type="match status" value="1"/>
</dbReference>
<comment type="caution">
    <text evidence="6">The sequence shown here is derived from an EMBL/GenBank/DDBJ whole genome shotgun (WGS) entry which is preliminary data.</text>
</comment>
<dbReference type="EMBL" id="CAMPGE010014213">
    <property type="protein sequence ID" value="CAI2372898.1"/>
    <property type="molecule type" value="Genomic_DNA"/>
</dbReference>
<dbReference type="SUPFAM" id="SSF57850">
    <property type="entry name" value="RING/U-box"/>
    <property type="match status" value="1"/>
</dbReference>
<dbReference type="InterPro" id="IPR050143">
    <property type="entry name" value="TRIM/RBCC"/>
</dbReference>
<keyword evidence="2" id="KW-0862">Zinc</keyword>
<feature type="domain" description="B box-type" evidence="5">
    <location>
        <begin position="132"/>
        <end position="173"/>
    </location>
</feature>
<evidence type="ECO:0000256" key="1">
    <source>
        <dbReference type="ARBA" id="ARBA00022723"/>
    </source>
</evidence>